<accession>A0A3A6TTV1</accession>
<feature type="region of interest" description="Disordered" evidence="1">
    <location>
        <begin position="93"/>
        <end position="124"/>
    </location>
</feature>
<protein>
    <submittedName>
        <fullName evidence="2">Uncharacterized protein</fullName>
    </submittedName>
</protein>
<evidence type="ECO:0000313" key="2">
    <source>
        <dbReference type="EMBL" id="RJY14848.1"/>
    </source>
</evidence>
<gene>
    <name evidence="2" type="ORF">D5R81_10770</name>
</gene>
<feature type="compositionally biased region" description="Polar residues" evidence="1">
    <location>
        <begin position="168"/>
        <end position="182"/>
    </location>
</feature>
<comment type="caution">
    <text evidence="2">The sequence shown here is derived from an EMBL/GenBank/DDBJ whole genome shotgun (WGS) entry which is preliminary data.</text>
</comment>
<organism evidence="2 3">
    <name type="scientific">Parashewanella spongiae</name>
    <dbReference type="NCBI Taxonomy" id="342950"/>
    <lineage>
        <taxon>Bacteria</taxon>
        <taxon>Pseudomonadati</taxon>
        <taxon>Pseudomonadota</taxon>
        <taxon>Gammaproteobacteria</taxon>
        <taxon>Alteromonadales</taxon>
        <taxon>Shewanellaceae</taxon>
        <taxon>Parashewanella</taxon>
    </lineage>
</organism>
<sequence length="620" mass="70229">MSVSRQLLSDEGNTQLMYTETVVSSEGFDTGFVAYEVESVASKKNRLISVETPAGMSSIKNAVDGFHKLSTDRSCPSLSNSWDNITKLGCESSSQTRLSRATSTSTLLSTDENGEGLVKENYTPNLDTYADSGISTESEGRISPVVSFGASNLLSTEENGEGLVKENYTPNLDTSADSGISTESEDRASSVVSFEGSDTDAARTNEEELLASVVSHLLSGQRNMPKYSLDYYVEVAQRRESSRLLEQSVKSYNSTVHSYQVFDGEFDTMEPIHVLAVDLIFPRRTLRSISTEKPNPYKGLKYIEGYENLDSLIERHRKIPEKLMSRKVSGVKATSLRDPIWLKGSLLPISARQMRELIKRGAINTNTKKPYNYRDLQSPNEYSLEQKKKIQFYYKGFKLLDTERYGELDYHLGLSLPCKLISQDIDGARGRPLRDPVFIQGIEKPLAKEQVSHLIRRSEPTKLFEQSDIIPYEELTNEQQQEIEFLRLGFHYLDNETLMLLDKHVGIEIPPELMSSFPDDPFSLKERYFIKRSSTPISKKLFELMLAKGGVVYNDGSLVSRDDIAKPEAYTKSQTKMCNFLDESFDLLEQGKKNELYQLIKRRNSKQLQLQTMKELRRKS</sequence>
<dbReference type="RefSeq" id="WP_121853642.1">
    <property type="nucleotide sequence ID" value="NZ_CP037952.1"/>
</dbReference>
<name>A0A3A6TTV1_9GAMM</name>
<feature type="region of interest" description="Disordered" evidence="1">
    <location>
        <begin position="164"/>
        <end position="200"/>
    </location>
</feature>
<dbReference type="AlphaFoldDB" id="A0A3A6TTV1"/>
<feature type="compositionally biased region" description="Low complexity" evidence="1">
    <location>
        <begin position="93"/>
        <end position="110"/>
    </location>
</feature>
<dbReference type="Proteomes" id="UP000273022">
    <property type="component" value="Unassembled WGS sequence"/>
</dbReference>
<evidence type="ECO:0000313" key="3">
    <source>
        <dbReference type="Proteomes" id="UP000273022"/>
    </source>
</evidence>
<evidence type="ECO:0000256" key="1">
    <source>
        <dbReference type="SAM" id="MobiDB-lite"/>
    </source>
</evidence>
<reference evidence="2 3" key="1">
    <citation type="submission" date="2018-09" db="EMBL/GenBank/DDBJ databases">
        <title>Phylogeny of the Shewanellaceae, and recommendation for two new genera, Pseudoshewanella and Parashewanella.</title>
        <authorList>
            <person name="Wang G."/>
        </authorList>
    </citation>
    <scope>NUCLEOTIDE SEQUENCE [LARGE SCALE GENOMIC DNA]</scope>
    <source>
        <strain evidence="2 3">KCTC 22492</strain>
    </source>
</reference>
<proteinExistence type="predicted"/>
<keyword evidence="3" id="KW-1185">Reference proteome</keyword>
<dbReference type="EMBL" id="QYYH01000060">
    <property type="protein sequence ID" value="RJY14848.1"/>
    <property type="molecule type" value="Genomic_DNA"/>
</dbReference>